<dbReference type="SUPFAM" id="SSF52402">
    <property type="entry name" value="Adenine nucleotide alpha hydrolases-like"/>
    <property type="match status" value="1"/>
</dbReference>
<protein>
    <recommendedName>
        <fullName evidence="6">CN hydrolase domain-containing protein</fullName>
    </recommendedName>
</protein>
<reference evidence="7" key="1">
    <citation type="submission" date="2018-05" db="EMBL/GenBank/DDBJ databases">
        <authorList>
            <person name="Lanie J.A."/>
            <person name="Ng W.-L."/>
            <person name="Kazmierczak K.M."/>
            <person name="Andrzejewski T.M."/>
            <person name="Davidsen T.M."/>
            <person name="Wayne K.J."/>
            <person name="Tettelin H."/>
            <person name="Glass J.I."/>
            <person name="Rusch D."/>
            <person name="Podicherti R."/>
            <person name="Tsui H.-C.T."/>
            <person name="Winkler M.E."/>
        </authorList>
    </citation>
    <scope>NUCLEOTIDE SEQUENCE</scope>
</reference>
<dbReference type="CDD" id="cd07570">
    <property type="entry name" value="GAT_Gln-NAD-synth"/>
    <property type="match status" value="1"/>
</dbReference>
<keyword evidence="4" id="KW-0067">ATP-binding</keyword>
<accession>A0A382X219</accession>
<keyword evidence="5" id="KW-0520">NAD</keyword>
<dbReference type="GO" id="GO:0005524">
    <property type="term" value="F:ATP binding"/>
    <property type="evidence" value="ECO:0007669"/>
    <property type="project" value="UniProtKB-KW"/>
</dbReference>
<dbReference type="SUPFAM" id="SSF56317">
    <property type="entry name" value="Carbon-nitrogen hydrolase"/>
    <property type="match status" value="1"/>
</dbReference>
<keyword evidence="3" id="KW-0547">Nucleotide-binding</keyword>
<dbReference type="PANTHER" id="PTHR23090">
    <property type="entry name" value="NH 3 /GLUTAMINE-DEPENDENT NAD + SYNTHETASE"/>
    <property type="match status" value="1"/>
</dbReference>
<evidence type="ECO:0000256" key="5">
    <source>
        <dbReference type="ARBA" id="ARBA00023027"/>
    </source>
</evidence>
<dbReference type="GO" id="GO:0004359">
    <property type="term" value="F:glutaminase activity"/>
    <property type="evidence" value="ECO:0007669"/>
    <property type="project" value="InterPro"/>
</dbReference>
<evidence type="ECO:0000256" key="1">
    <source>
        <dbReference type="ARBA" id="ARBA00004790"/>
    </source>
</evidence>
<evidence type="ECO:0000313" key="7">
    <source>
        <dbReference type="EMBL" id="SVD64635.1"/>
    </source>
</evidence>
<dbReference type="InterPro" id="IPR014729">
    <property type="entry name" value="Rossmann-like_a/b/a_fold"/>
</dbReference>
<sequence>LTGYPPQDLLLDDTFIQKAHKALEDIAASVNTTPVIVGTIRQEKDKLFNTAAVLHNSSVITYRDKTHLPTYDVFDEVRYFTSAEVIKPVELRINGGTVKLGLQICEDLWDEEYDLKVCQVLYEKGAELLINISASPFHINRLKERLILLRYKSNNLKCNFIYCNLVGAQDELVFDGQSCIVNSIGEVVALSPAFEENISVIDLENSRPQALPDIPEEEQIYQALSLGVKDYFIKTGHANAVIGLSGGIDSALTAAIAANALGAENVLGISMPS</sequence>
<evidence type="ECO:0000259" key="6">
    <source>
        <dbReference type="PROSITE" id="PS50263"/>
    </source>
</evidence>
<dbReference type="InterPro" id="IPR003694">
    <property type="entry name" value="NAD_synthase"/>
</dbReference>
<dbReference type="AlphaFoldDB" id="A0A382X219"/>
<feature type="non-terminal residue" evidence="7">
    <location>
        <position position="273"/>
    </location>
</feature>
<dbReference type="PROSITE" id="PS50263">
    <property type="entry name" value="CN_HYDROLASE"/>
    <property type="match status" value="1"/>
</dbReference>
<proteinExistence type="predicted"/>
<keyword evidence="2" id="KW-0436">Ligase</keyword>
<dbReference type="PANTHER" id="PTHR23090:SF9">
    <property type="entry name" value="GLUTAMINE-DEPENDENT NAD(+) SYNTHETASE"/>
    <property type="match status" value="1"/>
</dbReference>
<dbReference type="Gene3D" id="3.60.110.10">
    <property type="entry name" value="Carbon-nitrogen hydrolase"/>
    <property type="match status" value="1"/>
</dbReference>
<evidence type="ECO:0000256" key="3">
    <source>
        <dbReference type="ARBA" id="ARBA00022741"/>
    </source>
</evidence>
<evidence type="ECO:0000256" key="2">
    <source>
        <dbReference type="ARBA" id="ARBA00022598"/>
    </source>
</evidence>
<feature type="non-terminal residue" evidence="7">
    <location>
        <position position="1"/>
    </location>
</feature>
<dbReference type="UniPathway" id="UPA00253"/>
<gene>
    <name evidence="7" type="ORF">METZ01_LOCUS417489</name>
</gene>
<dbReference type="Pfam" id="PF02540">
    <property type="entry name" value="NAD_synthase"/>
    <property type="match status" value="1"/>
</dbReference>
<dbReference type="InterPro" id="IPR036526">
    <property type="entry name" value="C-N_Hydrolase_sf"/>
</dbReference>
<dbReference type="GO" id="GO:0003952">
    <property type="term" value="F:NAD+ synthase (glutamine-hydrolyzing) activity"/>
    <property type="evidence" value="ECO:0007669"/>
    <property type="project" value="InterPro"/>
</dbReference>
<dbReference type="Gene3D" id="3.40.50.620">
    <property type="entry name" value="HUPs"/>
    <property type="match status" value="1"/>
</dbReference>
<name>A0A382X219_9ZZZZ</name>
<dbReference type="GO" id="GO:0005737">
    <property type="term" value="C:cytoplasm"/>
    <property type="evidence" value="ECO:0007669"/>
    <property type="project" value="InterPro"/>
</dbReference>
<evidence type="ECO:0000256" key="4">
    <source>
        <dbReference type="ARBA" id="ARBA00022840"/>
    </source>
</evidence>
<dbReference type="InterPro" id="IPR022310">
    <property type="entry name" value="NAD/GMP_synthase"/>
</dbReference>
<dbReference type="Pfam" id="PF00795">
    <property type="entry name" value="CN_hydrolase"/>
    <property type="match status" value="1"/>
</dbReference>
<comment type="pathway">
    <text evidence="1">Cofactor biosynthesis; NAD(+) biosynthesis.</text>
</comment>
<feature type="domain" description="CN hydrolase" evidence="6">
    <location>
        <begin position="1"/>
        <end position="207"/>
    </location>
</feature>
<organism evidence="7">
    <name type="scientific">marine metagenome</name>
    <dbReference type="NCBI Taxonomy" id="408172"/>
    <lineage>
        <taxon>unclassified sequences</taxon>
        <taxon>metagenomes</taxon>
        <taxon>ecological metagenomes</taxon>
    </lineage>
</organism>
<dbReference type="EMBL" id="UINC01164015">
    <property type="protein sequence ID" value="SVD64635.1"/>
    <property type="molecule type" value="Genomic_DNA"/>
</dbReference>
<dbReference type="InterPro" id="IPR003010">
    <property type="entry name" value="C-N_Hydrolase"/>
</dbReference>
<dbReference type="GO" id="GO:0009435">
    <property type="term" value="P:NAD+ biosynthetic process"/>
    <property type="evidence" value="ECO:0007669"/>
    <property type="project" value="UniProtKB-UniPathway"/>
</dbReference>